<feature type="domain" description="Alpha-L-glutamate ligase-related protein ATP-grasp" evidence="1">
    <location>
        <begin position="114"/>
        <end position="358"/>
    </location>
</feature>
<name>A0ABU3BME4_9BACT</name>
<organism evidence="2 3">
    <name type="scientific">Rubrivirga litoralis</name>
    <dbReference type="NCBI Taxonomy" id="3075598"/>
    <lineage>
        <taxon>Bacteria</taxon>
        <taxon>Pseudomonadati</taxon>
        <taxon>Rhodothermota</taxon>
        <taxon>Rhodothermia</taxon>
        <taxon>Rhodothermales</taxon>
        <taxon>Rubricoccaceae</taxon>
        <taxon>Rubrivirga</taxon>
    </lineage>
</organism>
<gene>
    <name evidence="2" type="ORF">RM540_01625</name>
</gene>
<dbReference type="InterPro" id="IPR039523">
    <property type="entry name" value="RimK-rel_E_lig_ATP-grasp"/>
</dbReference>
<evidence type="ECO:0000313" key="2">
    <source>
        <dbReference type="EMBL" id="MDT0630433.1"/>
    </source>
</evidence>
<keyword evidence="3" id="KW-1185">Reference proteome</keyword>
<dbReference type="Pfam" id="PF14397">
    <property type="entry name" value="ATPgrasp_ST"/>
    <property type="match status" value="1"/>
</dbReference>
<sequence>MSLFTSAVGYARGAVRAARRFRQAVTLWPEAVRRVRDPELSRTYYPEAERKSRLQMAAENVRYVFQHGQLDKYYFSYGMDRKGARTDSVVPYPTFWALRDGANEALLDQGHNYVCLLRDKFVFAQFASSLGYPTPRNLAFLSADSMETISTRESAPLDALLEDDVDGICKPFDGTLGRGVFMLRVEDGDIFVDGRPASLDDLRARLGGRSILQERVDQHPVLAGLHPASLNTLRIVTVMDRGEVRVFTAHLRIGQGGALIDSWGLGSLAVTIDPEAGALKGKGLVRAGTPGWVTHHPDTGVELDGLALPFFDEGVELVRRLHQDIRYVHTVGWDVAMTPTGPSIIEGNDRWGASTVMALEPDFKDRFLALFD</sequence>
<dbReference type="SUPFAM" id="SSF56059">
    <property type="entry name" value="Glutathione synthetase ATP-binding domain-like"/>
    <property type="match status" value="1"/>
</dbReference>
<evidence type="ECO:0000259" key="1">
    <source>
        <dbReference type="Pfam" id="PF14397"/>
    </source>
</evidence>
<proteinExistence type="predicted"/>
<accession>A0ABU3BME4</accession>
<dbReference type="Proteomes" id="UP001267426">
    <property type="component" value="Unassembled WGS sequence"/>
</dbReference>
<dbReference type="EMBL" id="JAVRHT010000002">
    <property type="protein sequence ID" value="MDT0630433.1"/>
    <property type="molecule type" value="Genomic_DNA"/>
</dbReference>
<evidence type="ECO:0000313" key="3">
    <source>
        <dbReference type="Proteomes" id="UP001267426"/>
    </source>
</evidence>
<protein>
    <submittedName>
        <fullName evidence="2">Sugar-transfer associated ATP-grasp domain-containing protein</fullName>
    </submittedName>
</protein>
<dbReference type="RefSeq" id="WP_311661531.1">
    <property type="nucleotide sequence ID" value="NZ_JAVRHT010000002.1"/>
</dbReference>
<reference evidence="2 3" key="1">
    <citation type="submission" date="2023-09" db="EMBL/GenBank/DDBJ databases">
        <authorList>
            <person name="Rey-Velasco X."/>
        </authorList>
    </citation>
    <scope>NUCLEOTIDE SEQUENCE [LARGE SCALE GENOMIC DNA]</scope>
    <source>
        <strain evidence="2 3">F394</strain>
    </source>
</reference>
<comment type="caution">
    <text evidence="2">The sequence shown here is derived from an EMBL/GenBank/DDBJ whole genome shotgun (WGS) entry which is preliminary data.</text>
</comment>